<evidence type="ECO:0000256" key="1">
    <source>
        <dbReference type="ARBA" id="ARBA00005820"/>
    </source>
</evidence>
<dbReference type="Gene3D" id="1.10.10.10">
    <property type="entry name" value="Winged helix-like DNA-binding domain superfamily/Winged helix DNA-binding domain"/>
    <property type="match status" value="1"/>
</dbReference>
<dbReference type="InterPro" id="IPR002182">
    <property type="entry name" value="NB-ARC"/>
</dbReference>
<feature type="compositionally biased region" description="Low complexity" evidence="5">
    <location>
        <begin position="497"/>
        <end position="515"/>
    </location>
</feature>
<feature type="domain" description="OmpR/PhoB-type" evidence="6">
    <location>
        <begin position="20"/>
        <end position="92"/>
    </location>
</feature>
<accession>A0ABS5L0Y1</accession>
<dbReference type="Gene3D" id="3.40.50.300">
    <property type="entry name" value="P-loop containing nucleotide triphosphate hydrolases"/>
    <property type="match status" value="1"/>
</dbReference>
<dbReference type="PRINTS" id="PR00364">
    <property type="entry name" value="DISEASERSIST"/>
</dbReference>
<dbReference type="PANTHER" id="PTHR35807">
    <property type="entry name" value="TRANSCRIPTIONAL REGULATOR REDD-RELATED"/>
    <property type="match status" value="1"/>
</dbReference>
<evidence type="ECO:0000313" key="9">
    <source>
        <dbReference type="Proteomes" id="UP000730482"/>
    </source>
</evidence>
<dbReference type="InterPro" id="IPR005158">
    <property type="entry name" value="BTAD"/>
</dbReference>
<dbReference type="InterPro" id="IPR036388">
    <property type="entry name" value="WH-like_DNA-bd_sf"/>
</dbReference>
<dbReference type="SUPFAM" id="SSF52540">
    <property type="entry name" value="P-loop containing nucleoside triphosphate hydrolases"/>
    <property type="match status" value="1"/>
</dbReference>
<dbReference type="CDD" id="cd15831">
    <property type="entry name" value="BTAD"/>
    <property type="match status" value="1"/>
</dbReference>
<dbReference type="Pfam" id="PF13424">
    <property type="entry name" value="TPR_12"/>
    <property type="match status" value="2"/>
</dbReference>
<evidence type="ECO:0000259" key="6">
    <source>
        <dbReference type="SMART" id="SM00862"/>
    </source>
</evidence>
<feature type="domain" description="Bacterial transcriptional activator" evidence="7">
    <location>
        <begin position="99"/>
        <end position="244"/>
    </location>
</feature>
<dbReference type="InterPro" id="IPR027417">
    <property type="entry name" value="P-loop_NTPase"/>
</dbReference>
<dbReference type="SMART" id="SM00862">
    <property type="entry name" value="Trans_reg_C"/>
    <property type="match status" value="1"/>
</dbReference>
<dbReference type="InterPro" id="IPR051677">
    <property type="entry name" value="AfsR-DnrI-RedD_regulator"/>
</dbReference>
<dbReference type="Pfam" id="PF03704">
    <property type="entry name" value="BTAD"/>
    <property type="match status" value="1"/>
</dbReference>
<dbReference type="InterPro" id="IPR001867">
    <property type="entry name" value="OmpR/PhoB-type_DNA-bd"/>
</dbReference>
<evidence type="ECO:0000256" key="2">
    <source>
        <dbReference type="ARBA" id="ARBA00023015"/>
    </source>
</evidence>
<name>A0ABS5L0Y1_9ACTN</name>
<dbReference type="RefSeq" id="WP_212017150.1">
    <property type="nucleotide sequence ID" value="NZ_JAAFYZ010000165.1"/>
</dbReference>
<dbReference type="Proteomes" id="UP000730482">
    <property type="component" value="Unassembled WGS sequence"/>
</dbReference>
<dbReference type="EMBL" id="JAAFYZ010000165">
    <property type="protein sequence ID" value="MBS2551991.1"/>
    <property type="molecule type" value="Genomic_DNA"/>
</dbReference>
<proteinExistence type="inferred from homology"/>
<feature type="region of interest" description="Disordered" evidence="5">
    <location>
        <begin position="490"/>
        <end position="524"/>
    </location>
</feature>
<organism evidence="8 9">
    <name type="scientific">Catenulispora pinistramenti</name>
    <dbReference type="NCBI Taxonomy" id="2705254"/>
    <lineage>
        <taxon>Bacteria</taxon>
        <taxon>Bacillati</taxon>
        <taxon>Actinomycetota</taxon>
        <taxon>Actinomycetes</taxon>
        <taxon>Catenulisporales</taxon>
        <taxon>Catenulisporaceae</taxon>
        <taxon>Catenulispora</taxon>
    </lineage>
</organism>
<reference evidence="8 9" key="1">
    <citation type="submission" date="2020-02" db="EMBL/GenBank/DDBJ databases">
        <title>Acidophilic actinobacteria isolated from forest soil.</title>
        <authorList>
            <person name="Golinska P."/>
        </authorList>
    </citation>
    <scope>NUCLEOTIDE SEQUENCE [LARGE SCALE GENOMIC DNA]</scope>
    <source>
        <strain evidence="8 9">NL8</strain>
    </source>
</reference>
<evidence type="ECO:0000256" key="3">
    <source>
        <dbReference type="ARBA" id="ARBA00023125"/>
    </source>
</evidence>
<comment type="similarity">
    <text evidence="1">Belongs to the AfsR/DnrI/RedD regulatory family.</text>
</comment>
<dbReference type="SUPFAM" id="SSF48452">
    <property type="entry name" value="TPR-like"/>
    <property type="match status" value="3"/>
</dbReference>
<sequence length="957" mass="101061">MSGIRFGVLGPLLVEDPTGPRPIAAARQRAVLAALLLTTPRAVAAAELADQVWNLEPPAGAAGTLHSYLSRLRTALGPLGDRIRTHSSGYTVDLHDAELDLDVFRGLRDRAKAAAARGDLDGAAAEYAEALALWRGAPLADVPSGPWRDDAVRYWDEQELLAREELYEIEVRLGRTAAVIPRLRVLVAENPFRERPAALLLGALAADGRRAEALAEYQRVRRVLVEEAGIEPGELLKAAFHEILREDDDRPAAPRLLPADIPHFTGRDEQLACVAEVLTAPEPGDPAAVVVVSGPGGVGKTSFAVRIGQRLRAEFPDGQVFLRLGGLRAPRRPGELVAEALRALGVTEFPGDPDKRTALLRTTLADRRVLLVLDDATDPAQIRRLIPAGAPSAVIVTSRRRLPGVAGQVPVELGRLPADQAAAMLARFVGAERARAEPDALGRLAEACGGLPIALRICGARLTQRRTRSIASLVARLEAVGQRLEGIDSLDASGTVTGSDSGPGTNPGTSPGTNPAPDPERSALRGPLEESYHALSYGAAGRDVDLARAFRLLSLIGGERFSLPAAAAVLGVDEFDADSAVEHLVEVSLLETAAPDRFAFHPLIQELAREHASAIDSGEARAAAVGRWTSWCLASAASADHLFNPNRPKLAWEAWIPDGGPKLFAGLPEAGDWFDRESAGLLEAASAAAAQGDHATAAALPLVLLHSFRIRGRVEELEEPLRAGVAAAIALGEPELAGMQLNNLAIVHGALGRFDEAIATFADAVPHYESAGLAERVAQARINAAITVAQSGRPAEAASRLTASLAELDALPATPLLPSLQVSVMLALTEALRDCGRPDDALRIYPRLLAAAEAVGDAPRLAIAWGNLGKLHATNGRAEEGVGCIDKALELHRSIGNRDGEGYALWALGQARTALGQTERARCAWSEAREIFVALGRHGYAADLAQAIAGLDDPPQG</sequence>
<protein>
    <submittedName>
        <fullName evidence="8">Tetratricopeptide repeat protein</fullName>
    </submittedName>
</protein>
<dbReference type="Gene3D" id="1.25.40.10">
    <property type="entry name" value="Tetratricopeptide repeat domain"/>
    <property type="match status" value="3"/>
</dbReference>
<dbReference type="SMART" id="SM00028">
    <property type="entry name" value="TPR"/>
    <property type="match status" value="3"/>
</dbReference>
<keyword evidence="4" id="KW-0804">Transcription</keyword>
<evidence type="ECO:0000313" key="8">
    <source>
        <dbReference type="EMBL" id="MBS2551991.1"/>
    </source>
</evidence>
<dbReference type="SUPFAM" id="SSF46894">
    <property type="entry name" value="C-terminal effector domain of the bipartite response regulators"/>
    <property type="match status" value="1"/>
</dbReference>
<evidence type="ECO:0000256" key="4">
    <source>
        <dbReference type="ARBA" id="ARBA00023163"/>
    </source>
</evidence>
<evidence type="ECO:0000259" key="7">
    <source>
        <dbReference type="SMART" id="SM01043"/>
    </source>
</evidence>
<dbReference type="Pfam" id="PF00931">
    <property type="entry name" value="NB-ARC"/>
    <property type="match status" value="1"/>
</dbReference>
<dbReference type="PANTHER" id="PTHR35807:SF1">
    <property type="entry name" value="TRANSCRIPTIONAL REGULATOR REDD"/>
    <property type="match status" value="1"/>
</dbReference>
<keyword evidence="3" id="KW-0238">DNA-binding</keyword>
<keyword evidence="2" id="KW-0805">Transcription regulation</keyword>
<evidence type="ECO:0000256" key="5">
    <source>
        <dbReference type="SAM" id="MobiDB-lite"/>
    </source>
</evidence>
<keyword evidence="9" id="KW-1185">Reference proteome</keyword>
<dbReference type="InterPro" id="IPR016032">
    <property type="entry name" value="Sig_transdc_resp-reg_C-effctor"/>
</dbReference>
<comment type="caution">
    <text evidence="8">The sequence shown here is derived from an EMBL/GenBank/DDBJ whole genome shotgun (WGS) entry which is preliminary data.</text>
</comment>
<dbReference type="InterPro" id="IPR011990">
    <property type="entry name" value="TPR-like_helical_dom_sf"/>
</dbReference>
<gene>
    <name evidence="8" type="ORF">KGQ19_34515</name>
</gene>
<dbReference type="SMART" id="SM01043">
    <property type="entry name" value="BTAD"/>
    <property type="match status" value="1"/>
</dbReference>
<dbReference type="InterPro" id="IPR019734">
    <property type="entry name" value="TPR_rpt"/>
</dbReference>